<dbReference type="Pfam" id="PF02653">
    <property type="entry name" value="BPD_transp_2"/>
    <property type="match status" value="1"/>
</dbReference>
<dbReference type="PANTHER" id="PTHR32196">
    <property type="entry name" value="ABC TRANSPORTER PERMEASE PROTEIN YPHD-RELATED-RELATED"/>
    <property type="match status" value="1"/>
</dbReference>
<name>A0A9D1CX48_9FIRM</name>
<gene>
    <name evidence="7" type="ORF">IAA52_10175</name>
</gene>
<feature type="transmembrane region" description="Helical" evidence="6">
    <location>
        <begin position="274"/>
        <end position="293"/>
    </location>
</feature>
<dbReference type="Proteomes" id="UP000824260">
    <property type="component" value="Unassembled WGS sequence"/>
</dbReference>
<evidence type="ECO:0000256" key="3">
    <source>
        <dbReference type="ARBA" id="ARBA00022692"/>
    </source>
</evidence>
<evidence type="ECO:0000313" key="7">
    <source>
        <dbReference type="EMBL" id="HIQ83451.1"/>
    </source>
</evidence>
<dbReference type="CDD" id="cd06579">
    <property type="entry name" value="TM_PBP1_transp_AraH_like"/>
    <property type="match status" value="1"/>
</dbReference>
<evidence type="ECO:0000313" key="8">
    <source>
        <dbReference type="Proteomes" id="UP000824260"/>
    </source>
</evidence>
<feature type="transmembrane region" description="Helical" evidence="6">
    <location>
        <begin position="110"/>
        <end position="129"/>
    </location>
</feature>
<dbReference type="EMBL" id="DVFZ01000100">
    <property type="protein sequence ID" value="HIQ83451.1"/>
    <property type="molecule type" value="Genomic_DNA"/>
</dbReference>
<keyword evidence="4 6" id="KW-1133">Transmembrane helix</keyword>
<dbReference type="GO" id="GO:0005886">
    <property type="term" value="C:plasma membrane"/>
    <property type="evidence" value="ECO:0007669"/>
    <property type="project" value="UniProtKB-SubCell"/>
</dbReference>
<sequence length="487" mass="51451">MNNSKNRLGLALLAVLCVAMVAMGIWGFALGGTVTLSAAEMAAPVATEAPVEDAAAAIEEAAADTAEDAAAGEELAEVVEDSTVSLQESAIAEHLAERSGLQSFAYLKRFPLLITGILLGAAFVFALMIMGKKMRVPENLLHSKLTYAVVAELAILMVCLWIRPDFFSIRYEPSSGMLIGSLITILNRSAEITIIAMGMTLVIALGGTDISVGALVAVSGALALKFLRWDIDVYTTPGDYTVQPFVWVIVVPLAVCLLMGLFNGTLVAKLNIQPIIATLILMVAGRGIAQIVTDGKQYTTGYAPFQFIGGGSVLGMPMPVVISIVVVAAVALFTRKTAFGMFVESVGVNRSASRVSGLRSDRIILIVYMLTGFLAGISGLIYSSRISSCDSNNAGLNYEMDAILAVVIGGTSMSGGKFSIAGTVIGSIIIRTIVTFVLYFGITSESTMAFKAMIIAVVIVLQSEPVRNWMAKRSKARKSVVRGEVHA</sequence>
<comment type="caution">
    <text evidence="7">The sequence shown here is derived from an EMBL/GenBank/DDBJ whole genome shotgun (WGS) entry which is preliminary data.</text>
</comment>
<feature type="transmembrane region" description="Helical" evidence="6">
    <location>
        <begin position="199"/>
        <end position="224"/>
    </location>
</feature>
<accession>A0A9D1CX48</accession>
<dbReference type="InterPro" id="IPR001851">
    <property type="entry name" value="ABC_transp_permease"/>
</dbReference>
<feature type="transmembrane region" description="Helical" evidence="6">
    <location>
        <begin position="363"/>
        <end position="383"/>
    </location>
</feature>
<evidence type="ECO:0000256" key="5">
    <source>
        <dbReference type="ARBA" id="ARBA00023136"/>
    </source>
</evidence>
<evidence type="ECO:0000256" key="1">
    <source>
        <dbReference type="ARBA" id="ARBA00004651"/>
    </source>
</evidence>
<evidence type="ECO:0000256" key="4">
    <source>
        <dbReference type="ARBA" id="ARBA00022989"/>
    </source>
</evidence>
<feature type="transmembrane region" description="Helical" evidence="6">
    <location>
        <begin position="313"/>
        <end position="333"/>
    </location>
</feature>
<dbReference type="PANTHER" id="PTHR32196:SF19">
    <property type="entry name" value="GALACTOFURANOSE TRANSPORTER PERMEASE PROTEIN YTFT"/>
    <property type="match status" value="1"/>
</dbReference>
<feature type="transmembrane region" description="Helical" evidence="6">
    <location>
        <begin position="141"/>
        <end position="163"/>
    </location>
</feature>
<dbReference type="GO" id="GO:0022857">
    <property type="term" value="F:transmembrane transporter activity"/>
    <property type="evidence" value="ECO:0007669"/>
    <property type="project" value="InterPro"/>
</dbReference>
<feature type="transmembrane region" description="Helical" evidence="6">
    <location>
        <begin position="244"/>
        <end position="262"/>
    </location>
</feature>
<protein>
    <submittedName>
        <fullName evidence="7">ABC transporter permease</fullName>
    </submittedName>
</protein>
<evidence type="ECO:0000256" key="6">
    <source>
        <dbReference type="SAM" id="Phobius"/>
    </source>
</evidence>
<evidence type="ECO:0000256" key="2">
    <source>
        <dbReference type="ARBA" id="ARBA00022475"/>
    </source>
</evidence>
<keyword evidence="2" id="KW-1003">Cell membrane</keyword>
<proteinExistence type="predicted"/>
<reference evidence="7" key="2">
    <citation type="journal article" date="2021" name="PeerJ">
        <title>Extensive microbial diversity within the chicken gut microbiome revealed by metagenomics and culture.</title>
        <authorList>
            <person name="Gilroy R."/>
            <person name="Ravi A."/>
            <person name="Getino M."/>
            <person name="Pursley I."/>
            <person name="Horton D.L."/>
            <person name="Alikhan N.F."/>
            <person name="Baker D."/>
            <person name="Gharbi K."/>
            <person name="Hall N."/>
            <person name="Watson M."/>
            <person name="Adriaenssens E.M."/>
            <person name="Foster-Nyarko E."/>
            <person name="Jarju S."/>
            <person name="Secka A."/>
            <person name="Antonio M."/>
            <person name="Oren A."/>
            <person name="Chaudhuri R.R."/>
            <person name="La Ragione R."/>
            <person name="Hildebrand F."/>
            <person name="Pallen M.J."/>
        </authorList>
    </citation>
    <scope>NUCLEOTIDE SEQUENCE</scope>
    <source>
        <strain evidence="7">ChiSjej6B24-2974</strain>
    </source>
</reference>
<keyword evidence="5 6" id="KW-0472">Membrane</keyword>
<feature type="transmembrane region" description="Helical" evidence="6">
    <location>
        <begin position="420"/>
        <end position="442"/>
    </location>
</feature>
<dbReference type="AlphaFoldDB" id="A0A9D1CX48"/>
<reference evidence="7" key="1">
    <citation type="submission" date="2020-10" db="EMBL/GenBank/DDBJ databases">
        <authorList>
            <person name="Gilroy R."/>
        </authorList>
    </citation>
    <scope>NUCLEOTIDE SEQUENCE</scope>
    <source>
        <strain evidence="7">ChiSjej6B24-2974</strain>
    </source>
</reference>
<keyword evidence="3 6" id="KW-0812">Transmembrane</keyword>
<organism evidence="7 8">
    <name type="scientific">Candidatus Pullichristensenella stercorigallinarum</name>
    <dbReference type="NCBI Taxonomy" id="2840909"/>
    <lineage>
        <taxon>Bacteria</taxon>
        <taxon>Bacillati</taxon>
        <taxon>Bacillota</taxon>
        <taxon>Clostridia</taxon>
        <taxon>Candidatus Pullichristensenella</taxon>
    </lineage>
</organism>
<comment type="subcellular location">
    <subcellularLocation>
        <location evidence="1">Cell membrane</location>
        <topology evidence="1">Multi-pass membrane protein</topology>
    </subcellularLocation>
</comment>